<evidence type="ECO:0000313" key="3">
    <source>
        <dbReference type="Proteomes" id="UP000290439"/>
    </source>
</evidence>
<dbReference type="OrthoDB" id="4570809at2"/>
<dbReference type="GeneID" id="57069427"/>
<proteinExistence type="predicted"/>
<feature type="chain" id="PRO_5038750625" evidence="1">
    <location>
        <begin position="18"/>
        <end position="171"/>
    </location>
</feature>
<dbReference type="EMBL" id="LR215973">
    <property type="protein sequence ID" value="VFA99597.1"/>
    <property type="molecule type" value="Genomic_DNA"/>
</dbReference>
<dbReference type="PROSITE" id="PS51257">
    <property type="entry name" value="PROKAR_LIPOPROTEIN"/>
    <property type="match status" value="1"/>
</dbReference>
<keyword evidence="1" id="KW-0732">Signal</keyword>
<dbReference type="Proteomes" id="UP000290439">
    <property type="component" value="Chromosome"/>
</dbReference>
<reference evidence="2 3" key="1">
    <citation type="submission" date="2019-02" db="EMBL/GenBank/DDBJ databases">
        <authorList>
            <consortium name="Pathogen Informatics"/>
        </authorList>
    </citation>
    <scope>NUCLEOTIDE SEQUENCE [LARGE SCALE GENOMIC DNA]</scope>
    <source>
        <strain evidence="2 3">3012STDY6756504</strain>
    </source>
</reference>
<organism evidence="2 3">
    <name type="scientific">Nocardia cyriacigeorgica</name>
    <dbReference type="NCBI Taxonomy" id="135487"/>
    <lineage>
        <taxon>Bacteria</taxon>
        <taxon>Bacillati</taxon>
        <taxon>Actinomycetota</taxon>
        <taxon>Actinomycetes</taxon>
        <taxon>Mycobacteriales</taxon>
        <taxon>Nocardiaceae</taxon>
        <taxon>Nocardia</taxon>
    </lineage>
</organism>
<dbReference type="AlphaFoldDB" id="A0A2L2JR02"/>
<accession>A0A2L2JR02</accession>
<name>A0A2L2JR02_9NOCA</name>
<protein>
    <submittedName>
        <fullName evidence="2">Uncharacterized protein</fullName>
    </submittedName>
</protein>
<dbReference type="RefSeq" id="WP_036539755.1">
    <property type="nucleotide sequence ID" value="NZ_CP026746.1"/>
</dbReference>
<evidence type="ECO:0000256" key="1">
    <source>
        <dbReference type="SAM" id="SignalP"/>
    </source>
</evidence>
<sequence length="171" mass="17758">MRRYERVSLAAASVALAGGLVLVSACSNSVSGTAQVNQADLATYTSMAAASSSAAAKSAATTACDAFSDANGNAVRKFNAYIDASNNDAPDTAAKAADAESALRDGANDVDRKLVKTVPAGVAQALRDWRDDSKKLADMLKTNAPTDQMNDHIDTFNLTKDAAVDACEEYE</sequence>
<evidence type="ECO:0000313" key="2">
    <source>
        <dbReference type="EMBL" id="VFA99597.1"/>
    </source>
</evidence>
<feature type="signal peptide" evidence="1">
    <location>
        <begin position="1"/>
        <end position="17"/>
    </location>
</feature>
<gene>
    <name evidence="2" type="ORF">NCTC10797_03381</name>
</gene>